<name>A0A9P0E8K2_NEZVI</name>
<dbReference type="PANTHER" id="PTHR45700:SF2">
    <property type="entry name" value="UBIQUITIN-PROTEIN LIGASE E3C"/>
    <property type="match status" value="1"/>
</dbReference>
<dbReference type="InterPro" id="IPR035983">
    <property type="entry name" value="Hect_E3_ubiquitin_ligase"/>
</dbReference>
<dbReference type="EMBL" id="OV725078">
    <property type="protein sequence ID" value="CAH1393611.1"/>
    <property type="molecule type" value="Genomic_DNA"/>
</dbReference>
<dbReference type="Gene3D" id="3.30.2410.10">
    <property type="entry name" value="Hect, E3 ligase catalytic domain"/>
    <property type="match status" value="1"/>
</dbReference>
<dbReference type="SUPFAM" id="SSF56204">
    <property type="entry name" value="Hect, E3 ligase catalytic domain"/>
    <property type="match status" value="1"/>
</dbReference>
<dbReference type="GO" id="GO:0000209">
    <property type="term" value="P:protein polyubiquitination"/>
    <property type="evidence" value="ECO:0007669"/>
    <property type="project" value="InterPro"/>
</dbReference>
<accession>A0A9P0E8K2</accession>
<protein>
    <recommendedName>
        <fullName evidence="2">HECT-type E3 ubiquitin transferase</fullName>
        <ecNumber evidence="2">2.3.2.26</ecNumber>
    </recommendedName>
</protein>
<evidence type="ECO:0000259" key="6">
    <source>
        <dbReference type="PROSITE" id="PS50237"/>
    </source>
</evidence>
<dbReference type="PANTHER" id="PTHR45700">
    <property type="entry name" value="UBIQUITIN-PROTEIN LIGASE E3C"/>
    <property type="match status" value="1"/>
</dbReference>
<dbReference type="EC" id="2.3.2.26" evidence="2"/>
<dbReference type="GO" id="GO:0009966">
    <property type="term" value="P:regulation of signal transduction"/>
    <property type="evidence" value="ECO:0007669"/>
    <property type="project" value="UniProtKB-ARBA"/>
</dbReference>
<dbReference type="Gene3D" id="3.90.1750.10">
    <property type="entry name" value="Hect, E3 ligase catalytic domains"/>
    <property type="match status" value="1"/>
</dbReference>
<dbReference type="FunFam" id="3.30.2160.10:FF:000002">
    <property type="entry name" value="Putative Ubiquitin-protein ligase E3C"/>
    <property type="match status" value="1"/>
</dbReference>
<proteinExistence type="predicted"/>
<dbReference type="PROSITE" id="PS50237">
    <property type="entry name" value="HECT"/>
    <property type="match status" value="1"/>
</dbReference>
<dbReference type="Pfam" id="PF00632">
    <property type="entry name" value="HECT"/>
    <property type="match status" value="1"/>
</dbReference>
<dbReference type="CDD" id="cd00078">
    <property type="entry name" value="HECTc"/>
    <property type="match status" value="1"/>
</dbReference>
<dbReference type="SMART" id="SM00119">
    <property type="entry name" value="HECTc"/>
    <property type="match status" value="1"/>
</dbReference>
<reference evidence="7" key="1">
    <citation type="submission" date="2022-01" db="EMBL/GenBank/DDBJ databases">
        <authorList>
            <person name="King R."/>
        </authorList>
    </citation>
    <scope>NUCLEOTIDE SEQUENCE</scope>
</reference>
<organism evidence="7 8">
    <name type="scientific">Nezara viridula</name>
    <name type="common">Southern green stink bug</name>
    <name type="synonym">Cimex viridulus</name>
    <dbReference type="NCBI Taxonomy" id="85310"/>
    <lineage>
        <taxon>Eukaryota</taxon>
        <taxon>Metazoa</taxon>
        <taxon>Ecdysozoa</taxon>
        <taxon>Arthropoda</taxon>
        <taxon>Hexapoda</taxon>
        <taxon>Insecta</taxon>
        <taxon>Pterygota</taxon>
        <taxon>Neoptera</taxon>
        <taxon>Paraneoptera</taxon>
        <taxon>Hemiptera</taxon>
        <taxon>Heteroptera</taxon>
        <taxon>Panheteroptera</taxon>
        <taxon>Pentatomomorpha</taxon>
        <taxon>Pentatomoidea</taxon>
        <taxon>Pentatomidae</taxon>
        <taxon>Pentatominae</taxon>
        <taxon>Nezara</taxon>
    </lineage>
</organism>
<dbReference type="GO" id="GO:0006511">
    <property type="term" value="P:ubiquitin-dependent protein catabolic process"/>
    <property type="evidence" value="ECO:0007669"/>
    <property type="project" value="TreeGrafter"/>
</dbReference>
<dbReference type="FunFam" id="3.30.2410.10:FF:000011">
    <property type="entry name" value="Putative Ubiquitin-protein ligase E3C"/>
    <property type="match status" value="1"/>
</dbReference>
<dbReference type="InterPro" id="IPR044611">
    <property type="entry name" value="E3A/B/C-like"/>
</dbReference>
<feature type="domain" description="HECT" evidence="6">
    <location>
        <begin position="719"/>
        <end position="1057"/>
    </location>
</feature>
<gene>
    <name evidence="7" type="ORF">NEZAVI_LOCUS4251</name>
</gene>
<dbReference type="InterPro" id="IPR000569">
    <property type="entry name" value="HECT_dom"/>
</dbReference>
<evidence type="ECO:0000256" key="5">
    <source>
        <dbReference type="PROSITE-ProRule" id="PRU00104"/>
    </source>
</evidence>
<comment type="catalytic activity">
    <reaction evidence="1">
        <text>S-ubiquitinyl-[E2 ubiquitin-conjugating enzyme]-L-cysteine + [acceptor protein]-L-lysine = [E2 ubiquitin-conjugating enzyme]-L-cysteine + N(6)-ubiquitinyl-[acceptor protein]-L-lysine.</text>
        <dbReference type="EC" id="2.3.2.26"/>
    </reaction>
</comment>
<evidence type="ECO:0000256" key="1">
    <source>
        <dbReference type="ARBA" id="ARBA00000885"/>
    </source>
</evidence>
<evidence type="ECO:0000313" key="8">
    <source>
        <dbReference type="Proteomes" id="UP001152798"/>
    </source>
</evidence>
<dbReference type="Proteomes" id="UP001152798">
    <property type="component" value="Chromosome 2"/>
</dbReference>
<keyword evidence="3" id="KW-0808">Transferase</keyword>
<dbReference type="GO" id="GO:0061630">
    <property type="term" value="F:ubiquitin protein ligase activity"/>
    <property type="evidence" value="ECO:0007669"/>
    <property type="project" value="UniProtKB-EC"/>
</dbReference>
<evidence type="ECO:0000313" key="7">
    <source>
        <dbReference type="EMBL" id="CAH1393611.1"/>
    </source>
</evidence>
<evidence type="ECO:0000256" key="4">
    <source>
        <dbReference type="ARBA" id="ARBA00022786"/>
    </source>
</evidence>
<feature type="active site" description="Glycyl thioester intermediate" evidence="5">
    <location>
        <position position="1025"/>
    </location>
</feature>
<dbReference type="OrthoDB" id="8068875at2759"/>
<dbReference type="Gene3D" id="3.30.2160.10">
    <property type="entry name" value="Hect, E3 ligase catalytic domain"/>
    <property type="match status" value="1"/>
</dbReference>
<keyword evidence="8" id="KW-1185">Reference proteome</keyword>
<dbReference type="AlphaFoldDB" id="A0A9P0E8K2"/>
<keyword evidence="4 5" id="KW-0833">Ubl conjugation pathway</keyword>
<evidence type="ECO:0000256" key="3">
    <source>
        <dbReference type="ARBA" id="ARBA00022679"/>
    </source>
</evidence>
<sequence length="1057" mass="123085">MDKQRYFEGNYRRMPSQNLAGASRQSNVSEVIDKAQYERKKREANRLELEKATVIQAVYRGRRCRKDVRCQLKLELTNKIFELKQKLQECVELNLDDIKYLISYIRFIYPKSYYLSSCTIKDKQDCETILFISSVVSKYKATIIHAMIEDSDWMWRIIYLISLCLHVMKSLPANFEKKMPTILKMMRGFLDPDVYTEYESVKDTSDLLIMIWKKILCNGLFKTLIMIVDNKHSLHQQMFYSKTFTYIKDLFKIILRLVVSSKNVDFCQTSLKMLTEEIICREMIVETKRLVFSCFNDIENFPFQTLIKVILELNDENLYNIHALHNFLSYLDSEEKAMSIEEQKNYILLLSKLSVNIPLLVKSLQPHKETIGSTNPLNKEQHVFSDECLCLINSPNKTEKLVNLLLGFIERNDNDGLFWFSKFIYHLWLNDRSPIYKYRLIRKVAFQPCFMKASWNYINTEKRTLSFSSPVYSATVLSMLSSGVVITPVEADKIIPALTMFCFLLKNHISLLSDELLYEEELFPEGGEGTTFTLNEIVSICKILKEVAVGIISLAFPSITMHGVEQRIDVLTPTKHVEFNTLAWRTLLEQIVSLLRLLHNRDSRRQFTNDSSFWLSNALQDLNQSLSQFKKIELISPFSNAPGKIYRSFTVYENRYLTTIRSLPFTVGFIKRFTFYQSYIAENKLEFQNPAMHFLQAPHLLVRIRRDYLYEDAFEKICFEPEIRIHLKVHLISSLGVEEPGIDGGGLFREFIMEFLKTAFDPNRGFFILNRDNEFYPNPNIHIICEDFRTHYFFIGKMLGKALFENVLVEVPLADFFLSEIMGHSNELYINGLATLDPDLYKNLISLTCYKGDLSELGLDFTLTLNDFGESRAIELKQNGRNTPVNEENVLEYIHLVAQYKAYRQIEEQTKSFFAGLESIISLDWLRMFTTRELQLIISGNKSPIDVDDMKEHTVYSGGYSAQHPTIVMFWNVVKSFDNIQKSLLLRFVTSCSRPPLLGFKELYPPLCIQLVESDDNRLPSSSTCMNILKLPEFTNENVMKERLLYAIQSGSGFELI</sequence>
<dbReference type="PROSITE" id="PS50096">
    <property type="entry name" value="IQ"/>
    <property type="match status" value="1"/>
</dbReference>
<evidence type="ECO:0000256" key="2">
    <source>
        <dbReference type="ARBA" id="ARBA00012485"/>
    </source>
</evidence>